<comment type="caution">
    <text evidence="1">The sequence shown here is derived from an EMBL/GenBank/DDBJ whole genome shotgun (WGS) entry which is preliminary data.</text>
</comment>
<dbReference type="HOGENOM" id="CLU_2142060_0_0_9"/>
<proteinExistence type="predicted"/>
<dbReference type="OrthoDB" id="6706702at2"/>
<reference evidence="1 3" key="1">
    <citation type="submission" date="2013-02" db="EMBL/GenBank/DDBJ databases">
        <title>The Genome Sequence of Enterococcus raffinosus ATCC_49464.</title>
        <authorList>
            <consortium name="The Broad Institute Genome Sequencing Platform"/>
            <consortium name="The Broad Institute Genome Sequencing Center for Infectious Disease"/>
            <person name="Earl A.M."/>
            <person name="Gilmore M.S."/>
            <person name="Lebreton F."/>
            <person name="Walker B."/>
            <person name="Young S.K."/>
            <person name="Zeng Q."/>
            <person name="Gargeya S."/>
            <person name="Fitzgerald M."/>
            <person name="Haas B."/>
            <person name="Abouelleil A."/>
            <person name="Alvarado L."/>
            <person name="Arachchi H.M."/>
            <person name="Berlin A.M."/>
            <person name="Chapman S.B."/>
            <person name="Dewar J."/>
            <person name="Goldberg J."/>
            <person name="Griggs A."/>
            <person name="Gujja S."/>
            <person name="Hansen M."/>
            <person name="Howarth C."/>
            <person name="Imamovic A."/>
            <person name="Larimer J."/>
            <person name="McCowan C."/>
            <person name="Murphy C."/>
            <person name="Neiman D."/>
            <person name="Pearson M."/>
            <person name="Priest M."/>
            <person name="Roberts A."/>
            <person name="Saif S."/>
            <person name="Shea T."/>
            <person name="Sisk P."/>
            <person name="Sykes S."/>
            <person name="Wortman J."/>
            <person name="Nusbaum C."/>
            <person name="Birren B."/>
        </authorList>
    </citation>
    <scope>NUCLEOTIDE SEQUENCE [LARGE SCALE GENOMIC DNA]</scope>
    <source>
        <strain evidence="1 3">ATCC 49464</strain>
    </source>
</reference>
<evidence type="ECO:0000313" key="4">
    <source>
        <dbReference type="Proteomes" id="UP000014158"/>
    </source>
</evidence>
<dbReference type="Proteomes" id="UP000013877">
    <property type="component" value="Unassembled WGS sequence"/>
</dbReference>
<dbReference type="Proteomes" id="UP000014158">
    <property type="component" value="Unassembled WGS sequence"/>
</dbReference>
<dbReference type="PATRIC" id="fig|1158602.3.peg.2606"/>
<dbReference type="EMBL" id="AJAL01000014">
    <property type="protein sequence ID" value="EOH77033.1"/>
    <property type="molecule type" value="Genomic_DNA"/>
</dbReference>
<accession>R2P1C4</accession>
<evidence type="ECO:0008006" key="5">
    <source>
        <dbReference type="Google" id="ProtNLM"/>
    </source>
</evidence>
<dbReference type="RefSeq" id="WP_010745814.1">
    <property type="nucleotide sequence ID" value="NZ_ASWF01000003.1"/>
</dbReference>
<gene>
    <name evidence="2" type="ORF">I590_02550</name>
    <name evidence="1" type="ORF">UAK_02606</name>
</gene>
<keyword evidence="4" id="KW-1185">Reference proteome</keyword>
<dbReference type="EMBL" id="ASWF01000003">
    <property type="protein sequence ID" value="EOT75726.1"/>
    <property type="molecule type" value="Genomic_DNA"/>
</dbReference>
<sequence length="112" mass="12850">MQIETRKEGATSGDLRKLLENYGGLCWKVDSDAGVPDRFCGLPGWSFFAEVKKQGEEPRPLQRKQIERLHLLGLDAFSIAGKSGLEEFEQEYLANRFEKKEKTEVRLLDYPD</sequence>
<organism evidence="1 3">
    <name type="scientific">Enterococcus raffinosus ATCC 49464</name>
    <dbReference type="NCBI Taxonomy" id="1158602"/>
    <lineage>
        <taxon>Bacteria</taxon>
        <taxon>Bacillati</taxon>
        <taxon>Bacillota</taxon>
        <taxon>Bacilli</taxon>
        <taxon>Lactobacillales</taxon>
        <taxon>Enterococcaceae</taxon>
        <taxon>Enterococcus</taxon>
    </lineage>
</organism>
<name>R2P1C4_9ENTE</name>
<dbReference type="AlphaFoldDB" id="R2P1C4"/>
<dbReference type="InterPro" id="IPR011856">
    <property type="entry name" value="tRNA_endonuc-like_dom_sf"/>
</dbReference>
<dbReference type="GO" id="GO:0003676">
    <property type="term" value="F:nucleic acid binding"/>
    <property type="evidence" value="ECO:0007669"/>
    <property type="project" value="InterPro"/>
</dbReference>
<protein>
    <recommendedName>
        <fullName evidence="5">VRR-NUC domain-containing protein</fullName>
    </recommendedName>
</protein>
<evidence type="ECO:0000313" key="2">
    <source>
        <dbReference type="EMBL" id="EOT75726.1"/>
    </source>
</evidence>
<dbReference type="Gene3D" id="3.40.1350.10">
    <property type="match status" value="1"/>
</dbReference>
<evidence type="ECO:0000313" key="1">
    <source>
        <dbReference type="EMBL" id="EOH77033.1"/>
    </source>
</evidence>
<evidence type="ECO:0000313" key="3">
    <source>
        <dbReference type="Proteomes" id="UP000013877"/>
    </source>
</evidence>
<reference evidence="2 4" key="2">
    <citation type="submission" date="2013-03" db="EMBL/GenBank/DDBJ databases">
        <title>The Genome Sequence of Enterococcus raffinosus ATCC_49464 (PacBio/Illumina hybrid assembly).</title>
        <authorList>
            <consortium name="The Broad Institute Genomics Platform"/>
            <consortium name="The Broad Institute Genome Sequencing Center for Infectious Disease"/>
            <person name="Earl A."/>
            <person name="Russ C."/>
            <person name="Gilmore M."/>
            <person name="Surin D."/>
            <person name="Walker B."/>
            <person name="Young S."/>
            <person name="Zeng Q."/>
            <person name="Gargeya S."/>
            <person name="Fitzgerald M."/>
            <person name="Haas B."/>
            <person name="Abouelleil A."/>
            <person name="Allen A.W."/>
            <person name="Alvarado L."/>
            <person name="Arachchi H.M."/>
            <person name="Berlin A.M."/>
            <person name="Chapman S.B."/>
            <person name="Gainer-Dewar J."/>
            <person name="Goldberg J."/>
            <person name="Griggs A."/>
            <person name="Gujja S."/>
            <person name="Hansen M."/>
            <person name="Howarth C."/>
            <person name="Imamovic A."/>
            <person name="Ireland A."/>
            <person name="Larimer J."/>
            <person name="McCowan C."/>
            <person name="Murphy C."/>
            <person name="Pearson M."/>
            <person name="Poon T.W."/>
            <person name="Priest M."/>
            <person name="Roberts A."/>
            <person name="Saif S."/>
            <person name="Shea T."/>
            <person name="Sisk P."/>
            <person name="Sykes S."/>
            <person name="Wortman J."/>
            <person name="Nusbaum C."/>
            <person name="Birren B."/>
        </authorList>
    </citation>
    <scope>NUCLEOTIDE SEQUENCE [LARGE SCALE GENOMIC DNA]</scope>
    <source>
        <strain evidence="2 4">ATCC 49464</strain>
    </source>
</reference>